<dbReference type="InterPro" id="IPR036188">
    <property type="entry name" value="FAD/NAD-bd_sf"/>
</dbReference>
<name>K8F756_9CHLO</name>
<dbReference type="RefSeq" id="XP_007508199.1">
    <property type="nucleotide sequence ID" value="XM_007508137.1"/>
</dbReference>
<dbReference type="Gene3D" id="3.50.50.60">
    <property type="entry name" value="FAD/NAD(P)-binding domain"/>
    <property type="match status" value="1"/>
</dbReference>
<keyword evidence="5" id="KW-1185">Reference proteome</keyword>
<feature type="compositionally biased region" description="Basic and acidic residues" evidence="2">
    <location>
        <begin position="1"/>
        <end position="25"/>
    </location>
</feature>
<dbReference type="PANTHER" id="PTHR10742:SF418">
    <property type="entry name" value="AMINE OXIDASE DOMAIN-CONTAINING PROTEIN"/>
    <property type="match status" value="1"/>
</dbReference>
<feature type="region of interest" description="Disordered" evidence="2">
    <location>
        <begin position="200"/>
        <end position="221"/>
    </location>
</feature>
<dbReference type="STRING" id="41875.K8F756"/>
<organism evidence="4 5">
    <name type="scientific">Bathycoccus prasinos</name>
    <dbReference type="NCBI Taxonomy" id="41875"/>
    <lineage>
        <taxon>Eukaryota</taxon>
        <taxon>Viridiplantae</taxon>
        <taxon>Chlorophyta</taxon>
        <taxon>Mamiellophyceae</taxon>
        <taxon>Mamiellales</taxon>
        <taxon>Bathycoccaceae</taxon>
        <taxon>Bathycoccus</taxon>
    </lineage>
</organism>
<dbReference type="SUPFAM" id="SSF54373">
    <property type="entry name" value="FAD-linked reductases, C-terminal domain"/>
    <property type="match status" value="1"/>
</dbReference>
<proteinExistence type="inferred from homology"/>
<feature type="region of interest" description="Disordered" evidence="2">
    <location>
        <begin position="447"/>
        <end position="467"/>
    </location>
</feature>
<evidence type="ECO:0000313" key="4">
    <source>
        <dbReference type="EMBL" id="CCO20690.1"/>
    </source>
</evidence>
<dbReference type="Proteomes" id="UP000198341">
    <property type="component" value="Chromosome 18"/>
</dbReference>
<dbReference type="GeneID" id="19010806"/>
<evidence type="ECO:0000259" key="3">
    <source>
        <dbReference type="Pfam" id="PF01593"/>
    </source>
</evidence>
<accession>K8F756</accession>
<dbReference type="EMBL" id="FO082261">
    <property type="protein sequence ID" value="CCO20690.1"/>
    <property type="molecule type" value="Genomic_DNA"/>
</dbReference>
<protein>
    <recommendedName>
        <fullName evidence="3">Amine oxidase domain-containing protein</fullName>
    </recommendedName>
</protein>
<comment type="similarity">
    <text evidence="1">Belongs to the flavin monoamine oxidase family.</text>
</comment>
<sequence>MGQKGSEKNDSETNERERETKKTNEEDFDDSIFDVAILGAGMSGVSCAREICFALHDDDEKNARKVALLEAHSTVGGRCKQTKKIAKWPVELGAEFIHGEVKNPVKDLLAETMRREEDLEEDLDGKKGTPKRMQCSAFEWPDRYAMNTTTTNNRNTEEKDALLYSFSKKSMLVLRDGDECEKNDKDVWKIHQLFDRLPGVSKTSTTTTTTHNDEPEEDEMSSLSALEWLRDVQKCTEREIRVAELIYATDFGASLKDIGMREIMIEKERWENGEQYLVMNGGFNELFRRAFLNAFQRNSNSNSNSNSNNSPVVNIDVRLNWEVETVEKVDERNLIKVTGRTTTTETSEKKTLYAKKVVVSLPLPMYRPTDDDDSDDKKLSRVTFHPPLSEEKRKALRAVKMGNAVKVLLGFNEKFWPQENLFNVICDHPAPFPEFWVVSDKEKTIYSDEDDNTTNNNNTTNEEEESKKEEVRFVITFFVTGDRANAMAKIDPNERIEMAFQQFVWITMRITNDDDDGRKEFDRIREKHLKTSETKAWSEDKFAGGSYTHPSVGCDRKTRDLLAKSEWSDCLFFCGEGTNASVNPCLQGAFETGVRAAKEVLESLKLQ</sequence>
<evidence type="ECO:0000313" key="5">
    <source>
        <dbReference type="Proteomes" id="UP000198341"/>
    </source>
</evidence>
<evidence type="ECO:0000256" key="1">
    <source>
        <dbReference type="ARBA" id="ARBA00005995"/>
    </source>
</evidence>
<dbReference type="SUPFAM" id="SSF51905">
    <property type="entry name" value="FAD/NAD(P)-binding domain"/>
    <property type="match status" value="1"/>
</dbReference>
<reference evidence="4 5" key="1">
    <citation type="submission" date="2011-10" db="EMBL/GenBank/DDBJ databases">
        <authorList>
            <person name="Genoscope - CEA"/>
        </authorList>
    </citation>
    <scope>NUCLEOTIDE SEQUENCE [LARGE SCALE GENOMIC DNA]</scope>
    <source>
        <strain evidence="4 5">RCC 1105</strain>
    </source>
</reference>
<feature type="region of interest" description="Disordered" evidence="2">
    <location>
        <begin position="1"/>
        <end position="26"/>
    </location>
</feature>
<dbReference type="InterPro" id="IPR050281">
    <property type="entry name" value="Flavin_monoamine_oxidase"/>
</dbReference>
<dbReference type="AlphaFoldDB" id="K8F756"/>
<dbReference type="KEGG" id="bpg:Bathy18g01070"/>
<feature type="domain" description="Amine oxidase" evidence="3">
    <location>
        <begin position="42"/>
        <end position="601"/>
    </location>
</feature>
<dbReference type="InterPro" id="IPR002937">
    <property type="entry name" value="Amino_oxidase"/>
</dbReference>
<dbReference type="OrthoDB" id="5046242at2759"/>
<dbReference type="Pfam" id="PF01593">
    <property type="entry name" value="Amino_oxidase"/>
    <property type="match status" value="1"/>
</dbReference>
<evidence type="ECO:0000256" key="2">
    <source>
        <dbReference type="SAM" id="MobiDB-lite"/>
    </source>
</evidence>
<dbReference type="eggNOG" id="KOG0029">
    <property type="taxonomic scope" value="Eukaryota"/>
</dbReference>
<dbReference type="PANTHER" id="PTHR10742">
    <property type="entry name" value="FLAVIN MONOAMINE OXIDASE"/>
    <property type="match status" value="1"/>
</dbReference>
<dbReference type="GO" id="GO:0016491">
    <property type="term" value="F:oxidoreductase activity"/>
    <property type="evidence" value="ECO:0007669"/>
    <property type="project" value="InterPro"/>
</dbReference>
<gene>
    <name evidence="4" type="ordered locus">Bathy18g01070</name>
</gene>